<name>A0A0R3RRM8_9BILA</name>
<dbReference type="WBParaSite" id="EEL_0000441001-mRNA-1">
    <property type="protein sequence ID" value="EEL_0000441001-mRNA-1"/>
    <property type="gene ID" value="EEL_0000441001"/>
</dbReference>
<keyword evidence="1" id="KW-1185">Reference proteome</keyword>
<dbReference type="Proteomes" id="UP000050640">
    <property type="component" value="Unplaced"/>
</dbReference>
<accession>A0A0R3RRM8</accession>
<sequence>MDLLIFERKHRTVENYKRPVSVPIGKYYGILEGDQVIVSDLKASDDLNAFGCYGEFLQRREPRISMECFENNHQQQQQERYHFKISLIDPDHDNLNGMVITVLCRIYVTVRKIERLSFLLMKSGLFFYTVII</sequence>
<dbReference type="AlphaFoldDB" id="A0A0R3RRM8"/>
<protein>
    <submittedName>
        <fullName evidence="2">Cadherin domain-containing protein</fullName>
    </submittedName>
</protein>
<evidence type="ECO:0000313" key="1">
    <source>
        <dbReference type="Proteomes" id="UP000050640"/>
    </source>
</evidence>
<dbReference type="STRING" id="1147741.A0A0R3RRM8"/>
<proteinExistence type="predicted"/>
<reference evidence="2" key="1">
    <citation type="submission" date="2017-02" db="UniProtKB">
        <authorList>
            <consortium name="WormBaseParasite"/>
        </authorList>
    </citation>
    <scope>IDENTIFICATION</scope>
</reference>
<evidence type="ECO:0000313" key="2">
    <source>
        <dbReference type="WBParaSite" id="EEL_0000441001-mRNA-1"/>
    </source>
</evidence>
<organism evidence="1 2">
    <name type="scientific">Elaeophora elaphi</name>
    <dbReference type="NCBI Taxonomy" id="1147741"/>
    <lineage>
        <taxon>Eukaryota</taxon>
        <taxon>Metazoa</taxon>
        <taxon>Ecdysozoa</taxon>
        <taxon>Nematoda</taxon>
        <taxon>Chromadorea</taxon>
        <taxon>Rhabditida</taxon>
        <taxon>Spirurina</taxon>
        <taxon>Spiruromorpha</taxon>
        <taxon>Filarioidea</taxon>
        <taxon>Onchocercidae</taxon>
        <taxon>Elaeophora</taxon>
    </lineage>
</organism>